<dbReference type="Proteomes" id="UP000235023">
    <property type="component" value="Unassembled WGS sequence"/>
</dbReference>
<proteinExistence type="predicted"/>
<accession>A0A2J5HV99</accession>
<gene>
    <name evidence="1" type="ORF">BDW42DRAFT_169197</name>
</gene>
<dbReference type="EMBL" id="KZ559538">
    <property type="protein sequence ID" value="PLN81315.1"/>
    <property type="molecule type" value="Genomic_DNA"/>
</dbReference>
<evidence type="ECO:0000313" key="1">
    <source>
        <dbReference type="EMBL" id="PLN81315.1"/>
    </source>
</evidence>
<evidence type="ECO:0000313" key="2">
    <source>
        <dbReference type="Proteomes" id="UP000235023"/>
    </source>
</evidence>
<dbReference type="AlphaFoldDB" id="A0A2J5HV99"/>
<organism evidence="1 2">
    <name type="scientific">Aspergillus taichungensis</name>
    <dbReference type="NCBI Taxonomy" id="482145"/>
    <lineage>
        <taxon>Eukaryota</taxon>
        <taxon>Fungi</taxon>
        <taxon>Dikarya</taxon>
        <taxon>Ascomycota</taxon>
        <taxon>Pezizomycotina</taxon>
        <taxon>Eurotiomycetes</taxon>
        <taxon>Eurotiomycetidae</taxon>
        <taxon>Eurotiales</taxon>
        <taxon>Aspergillaceae</taxon>
        <taxon>Aspergillus</taxon>
        <taxon>Aspergillus subgen. Circumdati</taxon>
    </lineage>
</organism>
<name>A0A2J5HV99_9EURO</name>
<sequence length="90" mass="10164">MGAGHRQGVVSQEHFISLMWWYQWWTRVIRSAGVRLDNVLIIILIHGNIIINHRDTTTYMLNPGSKTTCRRSPVISEPPVPDGRIATGAV</sequence>
<protein>
    <submittedName>
        <fullName evidence="1">Uncharacterized protein</fullName>
    </submittedName>
</protein>
<keyword evidence="2" id="KW-1185">Reference proteome</keyword>
<reference evidence="2" key="1">
    <citation type="submission" date="2017-12" db="EMBL/GenBank/DDBJ databases">
        <authorList>
            <consortium name="DOE Joint Genome Institute"/>
            <person name="Mondo S.J."/>
            <person name="Kjaerbolling I."/>
            <person name="Vesth T.C."/>
            <person name="Frisvad J.C."/>
            <person name="Nybo J.L."/>
            <person name="Theobald S."/>
            <person name="Kuo A."/>
            <person name="Bowyer P."/>
            <person name="Matsuda Y."/>
            <person name="Lyhne E.K."/>
            <person name="Kogle M.E."/>
            <person name="Clum A."/>
            <person name="Lipzen A."/>
            <person name="Salamov A."/>
            <person name="Ngan C.Y."/>
            <person name="Daum C."/>
            <person name="Chiniquy J."/>
            <person name="Barry K."/>
            <person name="LaButti K."/>
            <person name="Haridas S."/>
            <person name="Simmons B.A."/>
            <person name="Magnuson J.K."/>
            <person name="Mortensen U.H."/>
            <person name="Larsen T.O."/>
            <person name="Grigoriev I.V."/>
            <person name="Baker S.E."/>
            <person name="Andersen M.R."/>
            <person name="Nordberg H.P."/>
            <person name="Cantor M.N."/>
            <person name="Hua S.X."/>
        </authorList>
    </citation>
    <scope>NUCLEOTIDE SEQUENCE [LARGE SCALE GENOMIC DNA]</scope>
    <source>
        <strain evidence="2">IBT 19404</strain>
    </source>
</reference>